<feature type="compositionally biased region" description="Low complexity" evidence="1">
    <location>
        <begin position="291"/>
        <end position="300"/>
    </location>
</feature>
<feature type="compositionally biased region" description="Basic and acidic residues" evidence="1">
    <location>
        <begin position="85"/>
        <end position="95"/>
    </location>
</feature>
<proteinExistence type="predicted"/>
<feature type="compositionally biased region" description="Polar residues" evidence="1">
    <location>
        <begin position="281"/>
        <end position="290"/>
    </location>
</feature>
<evidence type="ECO:0000256" key="1">
    <source>
        <dbReference type="SAM" id="MobiDB-lite"/>
    </source>
</evidence>
<evidence type="ECO:0000313" key="3">
    <source>
        <dbReference type="Proteomes" id="UP000320762"/>
    </source>
</evidence>
<feature type="compositionally biased region" description="Low complexity" evidence="1">
    <location>
        <begin position="179"/>
        <end position="190"/>
    </location>
</feature>
<dbReference type="EMBL" id="VDMD01000030">
    <property type="protein sequence ID" value="TRM59137.1"/>
    <property type="molecule type" value="Genomic_DNA"/>
</dbReference>
<accession>A0A550C2V6</accession>
<dbReference type="Proteomes" id="UP000320762">
    <property type="component" value="Unassembled WGS sequence"/>
</dbReference>
<gene>
    <name evidence="2" type="ORF">BD626DRAFT_509243</name>
</gene>
<comment type="caution">
    <text evidence="2">The sequence shown here is derived from an EMBL/GenBank/DDBJ whole genome shotgun (WGS) entry which is preliminary data.</text>
</comment>
<sequence>MFSDEPSYLLHSSAFELSDPSLYTETGFTAAKLYNGQWAPDRSDWSSQPNVLDPWDECYYIEASLNADANASLDMDRVPQNTAPAKDRPAVEKPDRKGKRKACATQNEDTTKEEPQHSSHKDVDGRRADFKSSNRAAKRVKCIATQHADTTNEGLDTAQAPFLKPSTDSELPLTLSRNSQKSSASQPKKPWATFLQGINVLRSGSPSRDETARDTLVASETVLDEAGKVSSDCKVDDYAPQYPVQEEQPTSKNSKEAMKSLNEPSAAYEVTDASALAQLPTPENTISPADSTTSSSSSSSFKKGAIEDIYCENGRTPCLWGDSCTHTFHHNDADLIVRRHILNDHKAEATFPAEVASSSNAEPQKKRYMCRWRVNGHACGARAGTEKDKKGLIRHILEVHLGRKRVQNREGKTAVVADAQ</sequence>
<dbReference type="AlphaFoldDB" id="A0A550C2V6"/>
<name>A0A550C2V6_9AGAR</name>
<feature type="region of interest" description="Disordered" evidence="1">
    <location>
        <begin position="78"/>
        <end position="137"/>
    </location>
</feature>
<feature type="region of interest" description="Disordered" evidence="1">
    <location>
        <begin position="279"/>
        <end position="300"/>
    </location>
</feature>
<protein>
    <submittedName>
        <fullName evidence="2">Uncharacterized protein</fullName>
    </submittedName>
</protein>
<feature type="compositionally biased region" description="Basic and acidic residues" evidence="1">
    <location>
        <begin position="109"/>
        <end position="132"/>
    </location>
</feature>
<keyword evidence="3" id="KW-1185">Reference proteome</keyword>
<feature type="region of interest" description="Disordered" evidence="1">
    <location>
        <begin position="152"/>
        <end position="190"/>
    </location>
</feature>
<evidence type="ECO:0000313" key="2">
    <source>
        <dbReference type="EMBL" id="TRM59137.1"/>
    </source>
</evidence>
<feature type="region of interest" description="Disordered" evidence="1">
    <location>
        <begin position="234"/>
        <end position="260"/>
    </location>
</feature>
<reference evidence="2 3" key="1">
    <citation type="journal article" date="2019" name="New Phytol.">
        <title>Comparative genomics reveals unique wood-decay strategies and fruiting body development in the Schizophyllaceae.</title>
        <authorList>
            <person name="Almasi E."/>
            <person name="Sahu N."/>
            <person name="Krizsan K."/>
            <person name="Balint B."/>
            <person name="Kovacs G.M."/>
            <person name="Kiss B."/>
            <person name="Cseklye J."/>
            <person name="Drula E."/>
            <person name="Henrissat B."/>
            <person name="Nagy I."/>
            <person name="Chovatia M."/>
            <person name="Adam C."/>
            <person name="LaButti K."/>
            <person name="Lipzen A."/>
            <person name="Riley R."/>
            <person name="Grigoriev I.V."/>
            <person name="Nagy L.G."/>
        </authorList>
    </citation>
    <scope>NUCLEOTIDE SEQUENCE [LARGE SCALE GENOMIC DNA]</scope>
    <source>
        <strain evidence="2 3">NL-1724</strain>
    </source>
</reference>
<organism evidence="2 3">
    <name type="scientific">Schizophyllum amplum</name>
    <dbReference type="NCBI Taxonomy" id="97359"/>
    <lineage>
        <taxon>Eukaryota</taxon>
        <taxon>Fungi</taxon>
        <taxon>Dikarya</taxon>
        <taxon>Basidiomycota</taxon>
        <taxon>Agaricomycotina</taxon>
        <taxon>Agaricomycetes</taxon>
        <taxon>Agaricomycetidae</taxon>
        <taxon>Agaricales</taxon>
        <taxon>Schizophyllaceae</taxon>
        <taxon>Schizophyllum</taxon>
    </lineage>
</organism>